<dbReference type="Proteomes" id="UP001150266">
    <property type="component" value="Unassembled WGS sequence"/>
</dbReference>
<evidence type="ECO:0000313" key="3">
    <source>
        <dbReference type="Proteomes" id="UP001150266"/>
    </source>
</evidence>
<dbReference type="AlphaFoldDB" id="A0A9W9A027"/>
<feature type="region of interest" description="Disordered" evidence="1">
    <location>
        <begin position="1"/>
        <end position="47"/>
    </location>
</feature>
<comment type="caution">
    <text evidence="2">The sequence shown here is derived from an EMBL/GenBank/DDBJ whole genome shotgun (WGS) entry which is preliminary data.</text>
</comment>
<accession>A0A9W9A027</accession>
<dbReference type="OrthoDB" id="3260408at2759"/>
<sequence>MGSRTNSTQPLPRTKATSNSNAPSTAGPSQKRPKPKKPTKSVGSTKKFSSKMDRLTVLMLVILSTYALWICPSDTHLSSPVCRSLSQYRTHVLDPYVLSPVQRILSHPYVAPAIAKFHAVERVMTPIVVRTHTAAKPYITKAAKLTRTTAMTAYAKLVTPMNNKYLQPLYQKYVDPLYLQYVYPRVHLLRSRVLDPYLRPLFLKAHLYVNKAFWACHRLYQVVAPRIHIAYVRARPFIDRAWRAAKPHVMKAAELGLRLFNLILERSVEARRQFVDPHVIRIWEKVVELSGSSRTTASSTPFPGTSFLASSSVSEAKAASPEVESETVQTDVSSIPPVTKSATLSVISEPPETASAPDDSSLPVETMAFTLTLSSDSELETSTIDGVLSTSSTSSLAPSVSEAFGSFESILDSISTPSVAQPIETPLPEATEVEPQVELHNERETEFEVPFEAEEANIPPSEDDLDNFFADLGIVEVEESDVTEPSIAIVEEEQQGATLTPEEVAEARRVATAKKRAELEARMEKWHLDLDVSVKRGTKAFRKELVRIRKGAVRSLFPDPEKDNSDLEEALTHIRGEDVAGILGRFEKESEKLLKGLESYLKKEEKLVVDSSSANFDDRMKRWYNVVQRVEERFIERINGLHEKIHWWYLEVRELEVQEYHRATKEVKTFAQKAQGDMGMPMAWLDDVSYQDWQRYHDLIRAHERFDEQIRMIQNGTHPSPPIDPLVPALDKLQLELEDLKNGFDARVRTLNTQIHLMLSPPEKEEQKDVSFEEPEEEQVSILPIHPVPTSTSTIAEEQEFDPVNIILGKSKEQVEEALSIAQESVHEEL</sequence>
<evidence type="ECO:0000256" key="1">
    <source>
        <dbReference type="SAM" id="MobiDB-lite"/>
    </source>
</evidence>
<reference evidence="2" key="1">
    <citation type="submission" date="2022-08" db="EMBL/GenBank/DDBJ databases">
        <title>A Global Phylogenomic Analysis of the Shiitake Genus Lentinula.</title>
        <authorList>
            <consortium name="DOE Joint Genome Institute"/>
            <person name="Sierra-Patev S."/>
            <person name="Min B."/>
            <person name="Naranjo-Ortiz M."/>
            <person name="Looney B."/>
            <person name="Konkel Z."/>
            <person name="Slot J.C."/>
            <person name="Sakamoto Y."/>
            <person name="Steenwyk J.L."/>
            <person name="Rokas A."/>
            <person name="Carro J."/>
            <person name="Camarero S."/>
            <person name="Ferreira P."/>
            <person name="Molpeceres G."/>
            <person name="Ruiz-Duenas F.J."/>
            <person name="Serrano A."/>
            <person name="Henrissat B."/>
            <person name="Drula E."/>
            <person name="Hughes K.W."/>
            <person name="Mata J.L."/>
            <person name="Ishikawa N.K."/>
            <person name="Vargas-Isla R."/>
            <person name="Ushijima S."/>
            <person name="Smith C.A."/>
            <person name="Ahrendt S."/>
            <person name="Andreopoulos W."/>
            <person name="He G."/>
            <person name="Labutti K."/>
            <person name="Lipzen A."/>
            <person name="Ng V."/>
            <person name="Riley R."/>
            <person name="Sandor L."/>
            <person name="Barry K."/>
            <person name="Martinez A.T."/>
            <person name="Xiao Y."/>
            <person name="Gibbons J.G."/>
            <person name="Terashima K."/>
            <person name="Grigoriev I.V."/>
            <person name="Hibbett D.S."/>
        </authorList>
    </citation>
    <scope>NUCLEOTIDE SEQUENCE</scope>
    <source>
        <strain evidence="2">JLM2183</strain>
    </source>
</reference>
<dbReference type="EMBL" id="JAOTPV010000027">
    <property type="protein sequence ID" value="KAJ4470144.1"/>
    <property type="molecule type" value="Genomic_DNA"/>
</dbReference>
<gene>
    <name evidence="2" type="ORF">J3R30DRAFT_3711968</name>
</gene>
<feature type="compositionally biased region" description="Polar residues" evidence="1">
    <location>
        <begin position="1"/>
        <end position="28"/>
    </location>
</feature>
<protein>
    <submittedName>
        <fullName evidence="2">Uncharacterized protein</fullName>
    </submittedName>
</protein>
<keyword evidence="3" id="KW-1185">Reference proteome</keyword>
<proteinExistence type="predicted"/>
<name>A0A9W9A027_9AGAR</name>
<evidence type="ECO:0000313" key="2">
    <source>
        <dbReference type="EMBL" id="KAJ4470144.1"/>
    </source>
</evidence>
<organism evidence="2 3">
    <name type="scientific">Lentinula aciculospora</name>
    <dbReference type="NCBI Taxonomy" id="153920"/>
    <lineage>
        <taxon>Eukaryota</taxon>
        <taxon>Fungi</taxon>
        <taxon>Dikarya</taxon>
        <taxon>Basidiomycota</taxon>
        <taxon>Agaricomycotina</taxon>
        <taxon>Agaricomycetes</taxon>
        <taxon>Agaricomycetidae</taxon>
        <taxon>Agaricales</taxon>
        <taxon>Marasmiineae</taxon>
        <taxon>Omphalotaceae</taxon>
        <taxon>Lentinula</taxon>
    </lineage>
</organism>